<organism evidence="1 2">
    <name type="scientific">Chryseobacterium polytrichastri</name>
    <dbReference type="NCBI Taxonomy" id="1302687"/>
    <lineage>
        <taxon>Bacteria</taxon>
        <taxon>Pseudomonadati</taxon>
        <taxon>Bacteroidota</taxon>
        <taxon>Flavobacteriia</taxon>
        <taxon>Flavobacteriales</taxon>
        <taxon>Weeksellaceae</taxon>
        <taxon>Chryseobacterium group</taxon>
        <taxon>Chryseobacterium</taxon>
    </lineage>
</organism>
<dbReference type="Proteomes" id="UP000184364">
    <property type="component" value="Unassembled WGS sequence"/>
</dbReference>
<gene>
    <name evidence="1" type="ORF">SAMN05444267_1006119</name>
</gene>
<dbReference type="RefSeq" id="WP_073291653.1">
    <property type="nucleotide sequence ID" value="NZ_FRAV01000006.1"/>
</dbReference>
<reference evidence="2" key="1">
    <citation type="submission" date="2016-11" db="EMBL/GenBank/DDBJ databases">
        <authorList>
            <person name="Varghese N."/>
            <person name="Submissions S."/>
        </authorList>
    </citation>
    <scope>NUCLEOTIDE SEQUENCE [LARGE SCALE GENOMIC DNA]</scope>
    <source>
        <strain evidence="2">DSM 26899</strain>
    </source>
</reference>
<name>A0A1M6UCJ2_9FLAO</name>
<evidence type="ECO:0000313" key="1">
    <source>
        <dbReference type="EMBL" id="SHK66768.1"/>
    </source>
</evidence>
<evidence type="ECO:0000313" key="2">
    <source>
        <dbReference type="Proteomes" id="UP000184364"/>
    </source>
</evidence>
<protein>
    <submittedName>
        <fullName evidence="1">Uncharacterized protein</fullName>
    </submittedName>
</protein>
<dbReference type="OrthoDB" id="772390at2"/>
<sequence>MLDFYSIKDHQPTPSFPEKLELQFVGDLDDKTFGNLQNKNIIEEKFYYYSDFRWNTAEIKMIHQNILKHQLQKDIEVQKLIKILEVADKEKSGLIAYGD</sequence>
<dbReference type="EMBL" id="FRAV01000006">
    <property type="protein sequence ID" value="SHK66768.1"/>
    <property type="molecule type" value="Genomic_DNA"/>
</dbReference>
<keyword evidence="2" id="KW-1185">Reference proteome</keyword>
<dbReference type="AlphaFoldDB" id="A0A1M6UCJ2"/>
<proteinExistence type="predicted"/>
<dbReference type="STRING" id="1302687.SAMN05444267_1006119"/>
<accession>A0A1M6UCJ2</accession>